<evidence type="ECO:0000256" key="2">
    <source>
        <dbReference type="ARBA" id="ARBA00022448"/>
    </source>
</evidence>
<evidence type="ECO:0000313" key="10">
    <source>
        <dbReference type="Proteomes" id="UP000316291"/>
    </source>
</evidence>
<feature type="transmembrane region" description="Helical" evidence="7">
    <location>
        <begin position="197"/>
        <end position="219"/>
    </location>
</feature>
<protein>
    <submittedName>
        <fullName evidence="9">EmrB/QacA subfamily drug resistance transporter</fullName>
    </submittedName>
</protein>
<feature type="transmembrane region" description="Helical" evidence="7">
    <location>
        <begin position="12"/>
        <end position="38"/>
    </location>
</feature>
<feature type="transmembrane region" description="Helical" evidence="7">
    <location>
        <begin position="137"/>
        <end position="160"/>
    </location>
</feature>
<sequence length="492" mass="51883">MSGKPLRDTAPNFVLAILSLGFLMTFIDLTVMNVAIPAISADLNVGMDSLLWAVNSYVLVVSFLLITMGRLGDIVGTRNMFLLGVALFSAASAGVGASRTAAQMISFRALQGVGTSMLLPQTLAILVQVFPPEKRGAAFGTWGTVAGAAAIAGPFLGGLVVSTVGWRWIFLINVPVGLLVLPLGWQFLPVGKSAQKASLDILGAILISVVLFSVTYIFMEIRSQGWSVVMQAFGGAAAVAALILFRQQSRRQDQSPLIPFGLFSAEGFATMNLVMACSSISIVALMLIISIFLQTGLNYSAFYAGLAIVPASLMSMLLARYTGGLTDRYSGRNVVFSGLLISAAGVMFLIWAMNLAVGGTVSVADAGLGQVPEKFWYFIAPMVLVGIGNACVVAPTNATAMRRVPSELAGAASGILNTVRQIGFVGAVTMTNFLIEWRIGQSLDVKAQKDAALMAHALPDVMWLPAAAMITGAIVCRTVRGADERVKLEART</sequence>
<feature type="transmembrane region" description="Helical" evidence="7">
    <location>
        <begin position="80"/>
        <end position="97"/>
    </location>
</feature>
<evidence type="ECO:0000313" key="9">
    <source>
        <dbReference type="EMBL" id="TWI63802.1"/>
    </source>
</evidence>
<feature type="transmembrane region" description="Helical" evidence="7">
    <location>
        <begin position="375"/>
        <end position="394"/>
    </location>
</feature>
<dbReference type="InterPro" id="IPR020846">
    <property type="entry name" value="MFS_dom"/>
</dbReference>
<dbReference type="GO" id="GO:0022857">
    <property type="term" value="F:transmembrane transporter activity"/>
    <property type="evidence" value="ECO:0007669"/>
    <property type="project" value="InterPro"/>
</dbReference>
<feature type="transmembrane region" description="Helical" evidence="7">
    <location>
        <begin position="225"/>
        <end position="245"/>
    </location>
</feature>
<dbReference type="AlphaFoldDB" id="A0A562R3Z5"/>
<evidence type="ECO:0000256" key="1">
    <source>
        <dbReference type="ARBA" id="ARBA00004651"/>
    </source>
</evidence>
<evidence type="ECO:0000256" key="6">
    <source>
        <dbReference type="ARBA" id="ARBA00023136"/>
    </source>
</evidence>
<dbReference type="GO" id="GO:0005886">
    <property type="term" value="C:plasma membrane"/>
    <property type="evidence" value="ECO:0007669"/>
    <property type="project" value="UniProtKB-SubCell"/>
</dbReference>
<feature type="transmembrane region" description="Helical" evidence="7">
    <location>
        <begin position="299"/>
        <end position="322"/>
    </location>
</feature>
<keyword evidence="6 7" id="KW-0472">Membrane</keyword>
<evidence type="ECO:0000256" key="5">
    <source>
        <dbReference type="ARBA" id="ARBA00022989"/>
    </source>
</evidence>
<evidence type="ECO:0000256" key="3">
    <source>
        <dbReference type="ARBA" id="ARBA00022475"/>
    </source>
</evidence>
<dbReference type="PANTHER" id="PTHR42718:SF46">
    <property type="entry name" value="BLR6921 PROTEIN"/>
    <property type="match status" value="1"/>
</dbReference>
<dbReference type="PROSITE" id="PS50850">
    <property type="entry name" value="MFS"/>
    <property type="match status" value="1"/>
</dbReference>
<dbReference type="SUPFAM" id="SSF103473">
    <property type="entry name" value="MFS general substrate transporter"/>
    <property type="match status" value="1"/>
</dbReference>
<accession>A0A562R3Z5</accession>
<gene>
    <name evidence="9" type="ORF">IQ16_06111</name>
</gene>
<dbReference type="Proteomes" id="UP000316291">
    <property type="component" value="Unassembled WGS sequence"/>
</dbReference>
<evidence type="ECO:0000256" key="7">
    <source>
        <dbReference type="SAM" id="Phobius"/>
    </source>
</evidence>
<evidence type="ECO:0000256" key="4">
    <source>
        <dbReference type="ARBA" id="ARBA00022692"/>
    </source>
</evidence>
<organism evidence="9 10">
    <name type="scientific">Bradyrhizobium huanghuaihaiense</name>
    <dbReference type="NCBI Taxonomy" id="990078"/>
    <lineage>
        <taxon>Bacteria</taxon>
        <taxon>Pseudomonadati</taxon>
        <taxon>Pseudomonadota</taxon>
        <taxon>Alphaproteobacteria</taxon>
        <taxon>Hyphomicrobiales</taxon>
        <taxon>Nitrobacteraceae</taxon>
        <taxon>Bradyrhizobium</taxon>
    </lineage>
</organism>
<proteinExistence type="predicted"/>
<dbReference type="InterPro" id="IPR036259">
    <property type="entry name" value="MFS_trans_sf"/>
</dbReference>
<name>A0A562R3Z5_9BRAD</name>
<dbReference type="Gene3D" id="1.20.1720.10">
    <property type="entry name" value="Multidrug resistance protein D"/>
    <property type="match status" value="1"/>
</dbReference>
<feature type="transmembrane region" description="Helical" evidence="7">
    <location>
        <begin position="166"/>
        <end position="185"/>
    </location>
</feature>
<keyword evidence="2" id="KW-0813">Transport</keyword>
<keyword evidence="5 7" id="KW-1133">Transmembrane helix</keyword>
<keyword evidence="10" id="KW-1185">Reference proteome</keyword>
<dbReference type="PRINTS" id="PR01036">
    <property type="entry name" value="TCRTETB"/>
</dbReference>
<dbReference type="PANTHER" id="PTHR42718">
    <property type="entry name" value="MAJOR FACILITATOR SUPERFAMILY MULTIDRUG TRANSPORTER MFSC"/>
    <property type="match status" value="1"/>
</dbReference>
<dbReference type="EMBL" id="VLLA01000019">
    <property type="protein sequence ID" value="TWI63802.1"/>
    <property type="molecule type" value="Genomic_DNA"/>
</dbReference>
<dbReference type="InterPro" id="IPR011701">
    <property type="entry name" value="MFS"/>
</dbReference>
<reference evidence="9 10" key="1">
    <citation type="journal article" date="2015" name="Stand. Genomic Sci.">
        <title>Genomic Encyclopedia of Bacterial and Archaeal Type Strains, Phase III: the genomes of soil and plant-associated and newly described type strains.</title>
        <authorList>
            <person name="Whitman W.B."/>
            <person name="Woyke T."/>
            <person name="Klenk H.P."/>
            <person name="Zhou Y."/>
            <person name="Lilburn T.G."/>
            <person name="Beck B.J."/>
            <person name="De Vos P."/>
            <person name="Vandamme P."/>
            <person name="Eisen J.A."/>
            <person name="Garrity G."/>
            <person name="Hugenholtz P."/>
            <person name="Kyrpides N.C."/>
        </authorList>
    </citation>
    <scope>NUCLEOTIDE SEQUENCE [LARGE SCALE GENOMIC DNA]</scope>
    <source>
        <strain evidence="9 10">CGMCC 1.10948</strain>
    </source>
</reference>
<keyword evidence="4 7" id="KW-0812">Transmembrane</keyword>
<dbReference type="OrthoDB" id="9812221at2"/>
<feature type="transmembrane region" description="Helical" evidence="7">
    <location>
        <begin position="273"/>
        <end position="293"/>
    </location>
</feature>
<keyword evidence="3" id="KW-1003">Cell membrane</keyword>
<feature type="transmembrane region" description="Helical" evidence="7">
    <location>
        <begin position="109"/>
        <end position="130"/>
    </location>
</feature>
<feature type="domain" description="Major facilitator superfamily (MFS) profile" evidence="8">
    <location>
        <begin position="14"/>
        <end position="484"/>
    </location>
</feature>
<dbReference type="Gene3D" id="1.20.1250.20">
    <property type="entry name" value="MFS general substrate transporter like domains"/>
    <property type="match status" value="1"/>
</dbReference>
<dbReference type="CDD" id="cd17321">
    <property type="entry name" value="MFS_MMR_MDR_like"/>
    <property type="match status" value="1"/>
</dbReference>
<comment type="subcellular location">
    <subcellularLocation>
        <location evidence="1">Cell membrane</location>
        <topology evidence="1">Multi-pass membrane protein</topology>
    </subcellularLocation>
</comment>
<dbReference type="RefSeq" id="WP_020608030.1">
    <property type="nucleotide sequence ID" value="NZ_VLLA01000019.1"/>
</dbReference>
<feature type="transmembrane region" description="Helical" evidence="7">
    <location>
        <begin position="50"/>
        <end position="68"/>
    </location>
</feature>
<evidence type="ECO:0000259" key="8">
    <source>
        <dbReference type="PROSITE" id="PS50850"/>
    </source>
</evidence>
<dbReference type="Pfam" id="PF07690">
    <property type="entry name" value="MFS_1"/>
    <property type="match status" value="2"/>
</dbReference>
<feature type="transmembrane region" description="Helical" evidence="7">
    <location>
        <begin position="334"/>
        <end position="355"/>
    </location>
</feature>
<comment type="caution">
    <text evidence="9">The sequence shown here is derived from an EMBL/GenBank/DDBJ whole genome shotgun (WGS) entry which is preliminary data.</text>
</comment>